<dbReference type="EMBL" id="JAFFPU010000016">
    <property type="protein sequence ID" value="MBM9576374.1"/>
    <property type="molecule type" value="Genomic_DNA"/>
</dbReference>
<dbReference type="Proteomes" id="UP000724686">
    <property type="component" value="Unassembled WGS sequence"/>
</dbReference>
<evidence type="ECO:0000313" key="2">
    <source>
        <dbReference type="Proteomes" id="UP000724686"/>
    </source>
</evidence>
<keyword evidence="2" id="KW-1185">Reference proteome</keyword>
<accession>A0ABS2U7N8</accession>
<organism evidence="1 2">
    <name type="scientific">Leptospira ainlahdjerensis</name>
    <dbReference type="NCBI Taxonomy" id="2810033"/>
    <lineage>
        <taxon>Bacteria</taxon>
        <taxon>Pseudomonadati</taxon>
        <taxon>Spirochaetota</taxon>
        <taxon>Spirochaetia</taxon>
        <taxon>Leptospirales</taxon>
        <taxon>Leptospiraceae</taxon>
        <taxon>Leptospira</taxon>
    </lineage>
</organism>
<protein>
    <recommendedName>
        <fullName evidence="3">DUF1564 family protein</fullName>
    </recommendedName>
</protein>
<comment type="caution">
    <text evidence="1">The sequence shown here is derived from an EMBL/GenBank/DDBJ whole genome shotgun (WGS) entry which is preliminary data.</text>
</comment>
<evidence type="ECO:0008006" key="3">
    <source>
        <dbReference type="Google" id="ProtNLM"/>
    </source>
</evidence>
<name>A0ABS2U7N8_9LEPT</name>
<reference evidence="1 2" key="1">
    <citation type="submission" date="2021-02" db="EMBL/GenBank/DDBJ databases">
        <title>Leptospira ainlahdjerensis sp. nov., Leptospira ainazelensis sp. nov., Leptospira abararensis sp. nov. and Leptospira chreensis sp. nov., four new species isolated from water sources in Algeria.</title>
        <authorList>
            <person name="Amara Korba A."/>
            <person name="Kainiu M."/>
            <person name="Vincent A.T."/>
            <person name="Mariet J.-F."/>
            <person name="Veyrier F.J."/>
            <person name="Goarant C."/>
            <person name="Picardeau M."/>
        </authorList>
    </citation>
    <scope>NUCLEOTIDE SEQUENCE [LARGE SCALE GENOMIC DNA]</scope>
    <source>
        <strain evidence="1 2">201903070</strain>
    </source>
</reference>
<dbReference type="RefSeq" id="WP_205278551.1">
    <property type="nucleotide sequence ID" value="NZ_JAFFPU010000016.1"/>
</dbReference>
<evidence type="ECO:0000313" key="1">
    <source>
        <dbReference type="EMBL" id="MBM9576374.1"/>
    </source>
</evidence>
<sequence>MEVQSERSFAKGEVDFLGPDFHFLKSLKTFSLIQDSIFKIVFSDFSSNRFEFSDPNSPSFFVSFYFLDLLLPEKHRKIFPSFASYPTSFKDQRLIPKSISEIRLSFSHSVNRKLMRYYAIRSDGPPYHSLSQVSIV</sequence>
<proteinExistence type="predicted"/>
<gene>
    <name evidence="1" type="ORF">JWG45_04320</name>
</gene>